<evidence type="ECO:0000313" key="2">
    <source>
        <dbReference type="EMBL" id="NEU77049.1"/>
    </source>
</evidence>
<feature type="transmembrane region" description="Helical" evidence="1">
    <location>
        <begin position="9"/>
        <end position="29"/>
    </location>
</feature>
<evidence type="ECO:0000256" key="1">
    <source>
        <dbReference type="SAM" id="Phobius"/>
    </source>
</evidence>
<keyword evidence="1" id="KW-0812">Transmembrane</keyword>
<keyword evidence="1" id="KW-0472">Membrane</keyword>
<name>A0A846HJL9_9CYAN</name>
<dbReference type="AlphaFoldDB" id="A0A846HJL9"/>
<dbReference type="EMBL" id="JTCM02000150">
    <property type="protein sequence ID" value="NEU77049.1"/>
    <property type="molecule type" value="Genomic_DNA"/>
</dbReference>
<protein>
    <submittedName>
        <fullName evidence="2">Uncharacterized protein</fullName>
    </submittedName>
</protein>
<sequence length="62" mass="6676">MKTDMLSKLSVRSFIVIILVIGAFVLAIADHNFRPTFGDLAKVGVGGYLAQLLPEANKRGDS</sequence>
<keyword evidence="1" id="KW-1133">Transmembrane helix</keyword>
<evidence type="ECO:0000313" key="3">
    <source>
        <dbReference type="Proteomes" id="UP000031549"/>
    </source>
</evidence>
<gene>
    <name evidence="2" type="ORF">PI95_032265</name>
</gene>
<comment type="caution">
    <text evidence="2">The sequence shown here is derived from an EMBL/GenBank/DDBJ whole genome shotgun (WGS) entry which is preliminary data.</text>
</comment>
<dbReference type="RefSeq" id="WP_039752243.1">
    <property type="nucleotide sequence ID" value="NZ_JTCM02000150.1"/>
</dbReference>
<proteinExistence type="predicted"/>
<keyword evidence="3" id="KW-1185">Reference proteome</keyword>
<accession>A0A846HJL9</accession>
<organism evidence="2 3">
    <name type="scientific">Hassallia byssoidea VB512170</name>
    <dbReference type="NCBI Taxonomy" id="1304833"/>
    <lineage>
        <taxon>Bacteria</taxon>
        <taxon>Bacillati</taxon>
        <taxon>Cyanobacteriota</taxon>
        <taxon>Cyanophyceae</taxon>
        <taxon>Nostocales</taxon>
        <taxon>Tolypothrichaceae</taxon>
        <taxon>Hassallia</taxon>
    </lineage>
</organism>
<reference evidence="2 3" key="1">
    <citation type="journal article" date="2015" name="Genome Announc.">
        <title>Draft Genome Sequence of Cyanobacterium Hassallia byssoidea Strain VB512170, Isolated from Monuments in India.</title>
        <authorList>
            <person name="Singh D."/>
            <person name="Chandrababunaidu M.M."/>
            <person name="Panda A."/>
            <person name="Sen D."/>
            <person name="Bhattacharyya S."/>
            <person name="Adhikary S.P."/>
            <person name="Tripathy S."/>
        </authorList>
    </citation>
    <scope>NUCLEOTIDE SEQUENCE [LARGE SCALE GENOMIC DNA]</scope>
    <source>
        <strain evidence="2 3">VB512170</strain>
    </source>
</reference>
<dbReference type="Proteomes" id="UP000031549">
    <property type="component" value="Unassembled WGS sequence"/>
</dbReference>